<feature type="coiled-coil region" evidence="2">
    <location>
        <begin position="139"/>
        <end position="166"/>
    </location>
</feature>
<dbReference type="Gene3D" id="2.40.50.100">
    <property type="match status" value="1"/>
</dbReference>
<feature type="chain" id="PRO_5015560164" evidence="3">
    <location>
        <begin position="22"/>
        <end position="378"/>
    </location>
</feature>
<evidence type="ECO:0000256" key="1">
    <source>
        <dbReference type="ARBA" id="ARBA00009477"/>
    </source>
</evidence>
<feature type="signal peptide" evidence="3">
    <location>
        <begin position="1"/>
        <end position="21"/>
    </location>
</feature>
<dbReference type="GO" id="GO:1990281">
    <property type="term" value="C:efflux pump complex"/>
    <property type="evidence" value="ECO:0007669"/>
    <property type="project" value="TreeGrafter"/>
</dbReference>
<reference evidence="5 6" key="1">
    <citation type="submission" date="2016-08" db="EMBL/GenBank/DDBJ databases">
        <authorList>
            <person name="Seilhamer J.J."/>
        </authorList>
    </citation>
    <scope>NUCLEOTIDE SEQUENCE [LARGE SCALE GENOMIC DNA]</scope>
    <source>
        <strain evidence="5 6">CFBP4644</strain>
    </source>
</reference>
<evidence type="ECO:0000313" key="6">
    <source>
        <dbReference type="Proteomes" id="UP000239865"/>
    </source>
</evidence>
<dbReference type="RefSeq" id="WP_104586167.1">
    <property type="nucleotide sequence ID" value="NZ_JAJGQH010000003.1"/>
</dbReference>
<dbReference type="Pfam" id="PF25917">
    <property type="entry name" value="BSH_RND"/>
    <property type="match status" value="1"/>
</dbReference>
<organism evidence="5 6">
    <name type="scientific">Xanthomonas melonis</name>
    <dbReference type="NCBI Taxonomy" id="56456"/>
    <lineage>
        <taxon>Bacteria</taxon>
        <taxon>Pseudomonadati</taxon>
        <taxon>Pseudomonadota</taxon>
        <taxon>Gammaproteobacteria</taxon>
        <taxon>Lysobacterales</taxon>
        <taxon>Lysobacteraceae</taxon>
        <taxon>Xanthomonas</taxon>
    </lineage>
</organism>
<keyword evidence="2" id="KW-0175">Coiled coil</keyword>
<evidence type="ECO:0000256" key="3">
    <source>
        <dbReference type="SAM" id="SignalP"/>
    </source>
</evidence>
<keyword evidence="3" id="KW-0732">Signal</keyword>
<dbReference type="Gene3D" id="1.10.287.470">
    <property type="entry name" value="Helix hairpin bin"/>
    <property type="match status" value="1"/>
</dbReference>
<gene>
    <name evidence="5" type="ORF">XmelCFBP4644_06015</name>
</gene>
<comment type="similarity">
    <text evidence="1">Belongs to the membrane fusion protein (MFP) (TC 8.A.1) family.</text>
</comment>
<evidence type="ECO:0000313" key="5">
    <source>
        <dbReference type="EMBL" id="PPU73999.1"/>
    </source>
</evidence>
<dbReference type="Gene3D" id="2.40.420.20">
    <property type="match status" value="1"/>
</dbReference>
<evidence type="ECO:0000256" key="2">
    <source>
        <dbReference type="SAM" id="Coils"/>
    </source>
</evidence>
<protein>
    <submittedName>
        <fullName evidence="5">Efflux transporter periplasmic adaptor subunit</fullName>
    </submittedName>
</protein>
<dbReference type="AlphaFoldDB" id="A0A2S7DJN0"/>
<dbReference type="SUPFAM" id="SSF111369">
    <property type="entry name" value="HlyD-like secretion proteins"/>
    <property type="match status" value="1"/>
</dbReference>
<dbReference type="InterPro" id="IPR058625">
    <property type="entry name" value="MdtA-like_BSH"/>
</dbReference>
<feature type="domain" description="Multidrug resistance protein MdtA-like barrel-sandwich hybrid" evidence="4">
    <location>
        <begin position="63"/>
        <end position="196"/>
    </location>
</feature>
<dbReference type="EMBL" id="MDEH01000002">
    <property type="protein sequence ID" value="PPU73999.1"/>
    <property type="molecule type" value="Genomic_DNA"/>
</dbReference>
<dbReference type="PANTHER" id="PTHR30469:SF18">
    <property type="entry name" value="RESISTANCE-NODULATION-CELL DIVISION (RND) EFFLUX MEMBRANE FUSION PROTEIN-RELATED"/>
    <property type="match status" value="1"/>
</dbReference>
<accession>A0A2S7DJN0</accession>
<dbReference type="InterPro" id="IPR006143">
    <property type="entry name" value="RND_pump_MFP"/>
</dbReference>
<dbReference type="OrthoDB" id="9806939at2"/>
<dbReference type="GO" id="GO:0015562">
    <property type="term" value="F:efflux transmembrane transporter activity"/>
    <property type="evidence" value="ECO:0007669"/>
    <property type="project" value="TreeGrafter"/>
</dbReference>
<dbReference type="Proteomes" id="UP000239865">
    <property type="component" value="Unassembled WGS sequence"/>
</dbReference>
<proteinExistence type="inferred from homology"/>
<dbReference type="Gene3D" id="2.40.30.170">
    <property type="match status" value="1"/>
</dbReference>
<dbReference type="PROSITE" id="PS51257">
    <property type="entry name" value="PROKAR_LIPOPROTEIN"/>
    <property type="match status" value="1"/>
</dbReference>
<comment type="caution">
    <text evidence="5">The sequence shown here is derived from an EMBL/GenBank/DDBJ whole genome shotgun (WGS) entry which is preliminary data.</text>
</comment>
<evidence type="ECO:0000259" key="4">
    <source>
        <dbReference type="Pfam" id="PF25917"/>
    </source>
</evidence>
<sequence>MLRHRLVVSSVLSVLPLVLSACGGTAQPDPRTATPLVRVATVGDAVAAARSFSGTVAARVQSDLGFRVAGKVSERLVDAGQSVKRGQPLMRIDPVDLQLAARAQQDAVAAARARAQQAADDEARYRDLRGTGAISASAYDQIKAAADAAKAQLSAAQAQADVARNANRYSDLLADADGVVMETLVEPGQVVAAGQPVVRLAHAGPREAVIQLPETLRPKLGSVAQATLFGNAAVRVPATLRQLSESADRLTRTFEARYVLDGALGQAPLGTTVSLRVADGAVSGPRAGVQVPLAALFDAGKGPGVWVIAGNPAKVSWRPVTVLGLEDDHANVAGTLARGERIVALGAHLLREGKQVRIAGAGSTATTAGTAKAAGAQP</sequence>
<name>A0A2S7DJN0_9XANT</name>
<dbReference type="PANTHER" id="PTHR30469">
    <property type="entry name" value="MULTIDRUG RESISTANCE PROTEIN MDTA"/>
    <property type="match status" value="1"/>
</dbReference>
<dbReference type="NCBIfam" id="TIGR01730">
    <property type="entry name" value="RND_mfp"/>
    <property type="match status" value="1"/>
</dbReference>